<proteinExistence type="predicted"/>
<dbReference type="EMBL" id="GBXM01042430">
    <property type="protein sequence ID" value="JAH66147.1"/>
    <property type="molecule type" value="Transcribed_RNA"/>
</dbReference>
<dbReference type="AlphaFoldDB" id="A0A0E9UK25"/>
<evidence type="ECO:0000313" key="1">
    <source>
        <dbReference type="EMBL" id="JAH66147.1"/>
    </source>
</evidence>
<protein>
    <submittedName>
        <fullName evidence="1">Uncharacterized protein</fullName>
    </submittedName>
</protein>
<accession>A0A0E9UK25</accession>
<sequence length="23" mass="2654">MSPQLIKLCSGHFLRTRLVNVLK</sequence>
<organism evidence="1">
    <name type="scientific">Anguilla anguilla</name>
    <name type="common">European freshwater eel</name>
    <name type="synonym">Muraena anguilla</name>
    <dbReference type="NCBI Taxonomy" id="7936"/>
    <lineage>
        <taxon>Eukaryota</taxon>
        <taxon>Metazoa</taxon>
        <taxon>Chordata</taxon>
        <taxon>Craniata</taxon>
        <taxon>Vertebrata</taxon>
        <taxon>Euteleostomi</taxon>
        <taxon>Actinopterygii</taxon>
        <taxon>Neopterygii</taxon>
        <taxon>Teleostei</taxon>
        <taxon>Anguilliformes</taxon>
        <taxon>Anguillidae</taxon>
        <taxon>Anguilla</taxon>
    </lineage>
</organism>
<name>A0A0E9UK25_ANGAN</name>
<reference evidence="1" key="1">
    <citation type="submission" date="2014-11" db="EMBL/GenBank/DDBJ databases">
        <authorList>
            <person name="Amaro Gonzalez C."/>
        </authorList>
    </citation>
    <scope>NUCLEOTIDE SEQUENCE</scope>
</reference>
<reference evidence="1" key="2">
    <citation type="journal article" date="2015" name="Fish Shellfish Immunol.">
        <title>Early steps in the European eel (Anguilla anguilla)-Vibrio vulnificus interaction in the gills: Role of the RtxA13 toxin.</title>
        <authorList>
            <person name="Callol A."/>
            <person name="Pajuelo D."/>
            <person name="Ebbesson L."/>
            <person name="Teles M."/>
            <person name="MacKenzie S."/>
            <person name="Amaro C."/>
        </authorList>
    </citation>
    <scope>NUCLEOTIDE SEQUENCE</scope>
</reference>